<dbReference type="GO" id="GO:0005506">
    <property type="term" value="F:iron ion binding"/>
    <property type="evidence" value="ECO:0007669"/>
    <property type="project" value="InterPro"/>
</dbReference>
<keyword evidence="5 11" id="KW-0479">Metal-binding</keyword>
<dbReference type="PROSITE" id="PS00086">
    <property type="entry name" value="CYTOCHROME_P450"/>
    <property type="match status" value="1"/>
</dbReference>
<evidence type="ECO:0000256" key="12">
    <source>
        <dbReference type="RuleBase" id="RU000461"/>
    </source>
</evidence>
<dbReference type="GO" id="GO:0004497">
    <property type="term" value="F:monooxygenase activity"/>
    <property type="evidence" value="ECO:0007669"/>
    <property type="project" value="UniProtKB-KW"/>
</dbReference>
<keyword evidence="6 13" id="KW-1133">Transmembrane helix</keyword>
<sequence length="497" mass="55818">MDLNTILIAVAAIIVTYVVFFRKSSKGKNLPPGPYPLPIVGNMLQLGTKPHQSLAKLAKIHGPLMGLHFGSVYTVIVTSPEMAKEIFVKNDQVFINRSVVEAVHATDHNKISVAFMDVGNEWRTLRRICKEKIFSVQSLEASQVLRQEKLQKLREYVEKCSDNGRAVDIREASFVTTLNLMAATLFSIHAADFDSTETQVFGEIMEGVASIVGDPNLADYFPILKPFDLQGVKKKAEKYFGKMLVIVGDLLKKRQDERRSNPKYVMKKDLLESLVDVLDQSSEYQLTTEHITHLLLDLFVGGAETTTTSVEWIMSELLVNADKLAILKKELKSVIGDRTMVESDIPKLPYFEAVLKEVFRLHPPGPLLLPRKAGQDVKVGGYDIPKGTQILVNAWAMGRDPAIWKNPEAFEPERFLGEKKIDYKGQDFELIPFGAGRRICPGLSFENRMLPMMTATLIHNLDWKLEIGAEEGDVHRGERFGIAVRRSTPLKAFPIKK</sequence>
<evidence type="ECO:0000256" key="6">
    <source>
        <dbReference type="ARBA" id="ARBA00022989"/>
    </source>
</evidence>
<comment type="similarity">
    <text evidence="2 12">Belongs to the cytochrome P450 family.</text>
</comment>
<keyword evidence="10 13" id="KW-0472">Membrane</keyword>
<dbReference type="InterPro" id="IPR001128">
    <property type="entry name" value="Cyt_P450"/>
</dbReference>
<dbReference type="InterPro" id="IPR002401">
    <property type="entry name" value="Cyt_P450_E_grp-I"/>
</dbReference>
<dbReference type="CDD" id="cd11073">
    <property type="entry name" value="CYP76-like"/>
    <property type="match status" value="1"/>
</dbReference>
<keyword evidence="8 11" id="KW-0408">Iron</keyword>
<evidence type="ECO:0000256" key="13">
    <source>
        <dbReference type="SAM" id="Phobius"/>
    </source>
</evidence>
<dbReference type="GO" id="GO:0020037">
    <property type="term" value="F:heme binding"/>
    <property type="evidence" value="ECO:0007669"/>
    <property type="project" value="InterPro"/>
</dbReference>
<evidence type="ECO:0000256" key="9">
    <source>
        <dbReference type="ARBA" id="ARBA00023033"/>
    </source>
</evidence>
<keyword evidence="9 12" id="KW-0503">Monooxygenase</keyword>
<dbReference type="PANTHER" id="PTHR47950:SF4">
    <property type="entry name" value="GERANIOL 8-HYDROXYLASE-LIKE"/>
    <property type="match status" value="1"/>
</dbReference>
<evidence type="ECO:0000256" key="3">
    <source>
        <dbReference type="ARBA" id="ARBA00022617"/>
    </source>
</evidence>
<dbReference type="EMBL" id="OQ675314">
    <property type="protein sequence ID" value="WET52778.1"/>
    <property type="molecule type" value="mRNA"/>
</dbReference>
<evidence type="ECO:0000256" key="7">
    <source>
        <dbReference type="ARBA" id="ARBA00023002"/>
    </source>
</evidence>
<dbReference type="PRINTS" id="PR00385">
    <property type="entry name" value="P450"/>
</dbReference>
<evidence type="ECO:0000256" key="10">
    <source>
        <dbReference type="ARBA" id="ARBA00023136"/>
    </source>
</evidence>
<dbReference type="GO" id="GO:0016705">
    <property type="term" value="F:oxidoreductase activity, acting on paired donors, with incorporation or reduction of molecular oxygen"/>
    <property type="evidence" value="ECO:0007669"/>
    <property type="project" value="InterPro"/>
</dbReference>
<evidence type="ECO:0000256" key="2">
    <source>
        <dbReference type="ARBA" id="ARBA00010617"/>
    </source>
</evidence>
<organism evidence="14">
    <name type="scientific">Ajuga reptans</name>
    <name type="common">Bugle</name>
    <dbReference type="NCBI Taxonomy" id="38596"/>
    <lineage>
        <taxon>Eukaryota</taxon>
        <taxon>Viridiplantae</taxon>
        <taxon>Streptophyta</taxon>
        <taxon>Embryophyta</taxon>
        <taxon>Tracheophyta</taxon>
        <taxon>Spermatophyta</taxon>
        <taxon>Magnoliopsida</taxon>
        <taxon>eudicotyledons</taxon>
        <taxon>Gunneridae</taxon>
        <taxon>Pentapetalae</taxon>
        <taxon>asterids</taxon>
        <taxon>lamiids</taxon>
        <taxon>Lamiales</taxon>
        <taxon>Lamiaceae</taxon>
        <taxon>Ajugoideae</taxon>
        <taxon>Ajugeae</taxon>
        <taxon>Ajuga</taxon>
    </lineage>
</organism>
<evidence type="ECO:0000256" key="5">
    <source>
        <dbReference type="ARBA" id="ARBA00022723"/>
    </source>
</evidence>
<evidence type="ECO:0000256" key="1">
    <source>
        <dbReference type="ARBA" id="ARBA00004167"/>
    </source>
</evidence>
<dbReference type="Pfam" id="PF00067">
    <property type="entry name" value="p450"/>
    <property type="match status" value="1"/>
</dbReference>
<keyword evidence="3 11" id="KW-0349">Heme</keyword>
<reference evidence="14" key="1">
    <citation type="submission" date="2023-03" db="EMBL/GenBank/DDBJ databases">
        <authorList>
            <person name="Lanier E.R."/>
            <person name="Schlecht N.J."/>
        </authorList>
    </citation>
    <scope>NUCLEOTIDE SEQUENCE</scope>
</reference>
<dbReference type="PRINTS" id="PR00463">
    <property type="entry name" value="EP450I"/>
</dbReference>
<comment type="cofactor">
    <cofactor evidence="11">
        <name>heme</name>
        <dbReference type="ChEBI" id="CHEBI:30413"/>
    </cofactor>
</comment>
<evidence type="ECO:0000256" key="4">
    <source>
        <dbReference type="ARBA" id="ARBA00022692"/>
    </source>
</evidence>
<comment type="subcellular location">
    <subcellularLocation>
        <location evidence="1">Membrane</location>
        <topology evidence="1">Single-pass membrane protein</topology>
    </subcellularLocation>
</comment>
<dbReference type="Gene3D" id="1.10.630.10">
    <property type="entry name" value="Cytochrome P450"/>
    <property type="match status" value="1"/>
</dbReference>
<protein>
    <submittedName>
        <fullName evidence="14">Cytochrome P450 76AH60</fullName>
    </submittedName>
</protein>
<dbReference type="AlphaFoldDB" id="A0A9Y1LQ43"/>
<dbReference type="InterPro" id="IPR036396">
    <property type="entry name" value="Cyt_P450_sf"/>
</dbReference>
<evidence type="ECO:0000313" key="14">
    <source>
        <dbReference type="EMBL" id="WET52778.1"/>
    </source>
</evidence>
<dbReference type="GO" id="GO:0016020">
    <property type="term" value="C:membrane"/>
    <property type="evidence" value="ECO:0007669"/>
    <property type="project" value="UniProtKB-SubCell"/>
</dbReference>
<keyword evidence="7 12" id="KW-0560">Oxidoreductase</keyword>
<name>A0A9Y1LQ43_AJURE</name>
<dbReference type="FunFam" id="1.10.630.10:FF:000007">
    <property type="entry name" value="Cytochrome P450 76C4"/>
    <property type="match status" value="1"/>
</dbReference>
<dbReference type="SUPFAM" id="SSF48264">
    <property type="entry name" value="Cytochrome P450"/>
    <property type="match status" value="1"/>
</dbReference>
<accession>A0A9Y1LQ43</accession>
<keyword evidence="4 13" id="KW-0812">Transmembrane</keyword>
<proteinExistence type="evidence at transcript level"/>
<feature type="binding site" description="axial binding residue" evidence="11">
    <location>
        <position position="440"/>
    </location>
    <ligand>
        <name>heme</name>
        <dbReference type="ChEBI" id="CHEBI:30413"/>
    </ligand>
    <ligandPart>
        <name>Fe</name>
        <dbReference type="ChEBI" id="CHEBI:18248"/>
    </ligandPart>
</feature>
<feature type="transmembrane region" description="Helical" evidence="13">
    <location>
        <begin position="6"/>
        <end position="22"/>
    </location>
</feature>
<evidence type="ECO:0000256" key="11">
    <source>
        <dbReference type="PIRSR" id="PIRSR602401-1"/>
    </source>
</evidence>
<evidence type="ECO:0000256" key="8">
    <source>
        <dbReference type="ARBA" id="ARBA00023004"/>
    </source>
</evidence>
<dbReference type="PANTHER" id="PTHR47950">
    <property type="entry name" value="CYTOCHROME P450, FAMILY 76, SUBFAMILY C, POLYPEPTIDE 5-RELATED"/>
    <property type="match status" value="1"/>
</dbReference>
<dbReference type="InterPro" id="IPR017972">
    <property type="entry name" value="Cyt_P450_CS"/>
</dbReference>